<proteinExistence type="predicted"/>
<keyword evidence="2" id="KW-0472">Membrane</keyword>
<dbReference type="NCBIfam" id="TIGR02148">
    <property type="entry name" value="Fibro_Slime"/>
    <property type="match status" value="1"/>
</dbReference>
<evidence type="ECO:0000256" key="3">
    <source>
        <dbReference type="SAM" id="SignalP"/>
    </source>
</evidence>
<accession>A0ABT2TS37</accession>
<dbReference type="InterPro" id="IPR041033">
    <property type="entry name" value="SpaA_PFL_dom_1"/>
</dbReference>
<keyword evidence="6" id="KW-1185">Reference proteome</keyword>
<feature type="compositionally biased region" description="Acidic residues" evidence="1">
    <location>
        <begin position="319"/>
        <end position="334"/>
    </location>
</feature>
<name>A0ABT2TS37_9FIRM</name>
<dbReference type="SUPFAM" id="SSF49478">
    <property type="entry name" value="Cna protein B-type domain"/>
    <property type="match status" value="1"/>
</dbReference>
<dbReference type="InterPro" id="IPR037524">
    <property type="entry name" value="PA14/GLEYA"/>
</dbReference>
<evidence type="ECO:0000256" key="2">
    <source>
        <dbReference type="SAM" id="Phobius"/>
    </source>
</evidence>
<protein>
    <submittedName>
        <fullName evidence="5">Fibro-slime domain-containing protein</fullName>
    </submittedName>
</protein>
<dbReference type="InterPro" id="IPR013783">
    <property type="entry name" value="Ig-like_fold"/>
</dbReference>
<evidence type="ECO:0000313" key="6">
    <source>
        <dbReference type="Proteomes" id="UP001652409"/>
    </source>
</evidence>
<feature type="domain" description="PA14" evidence="4">
    <location>
        <begin position="1209"/>
        <end position="1384"/>
    </location>
</feature>
<dbReference type="PROSITE" id="PS51820">
    <property type="entry name" value="PA14"/>
    <property type="match status" value="1"/>
</dbReference>
<dbReference type="Pfam" id="PF17802">
    <property type="entry name" value="SpaA"/>
    <property type="match status" value="1"/>
</dbReference>
<sequence length="2194" mass="241011">MKKRTWQKAAALIACAAMIITTPDISNLVNVSGSSYEDETTGVEFISNEAEDVEAVSEDEDGFSGTEISDENQTTDTDFSAFDADTDTAEFVSDFSSGTDEGTDSAMITDTETEVQPAAAVILESADAPQASAAVQGQPRWVHITSNASSTRQGKARIRLYMTDDQDDSPAYILYTSLFSQWQETVPEQEPSSGAVTLPPTKLEGALNGTDVLSVSRVQEYLKDDNGEYVLDANGNLITTACYLEYELASGSSADFYAAFVYKTQDESYSYKADLKASVTWEEEEQSQDVTLPDDTGKITLTWDSSAEASGDTISADPEVADNQEDETSGEESQEQPSLVRISMTKTLEAGCQDVAEDASDTEVEDVSDENTDSADENTENTSAESEIALSGQLYGVHVTAQDLHTDATADSTIKLDLKDMGSGLPVSGLFVSMGKTEEEALSGEACDSSVIPNGLTDGDLTVTRVQNDSEDYLTFQLPAGDTADFYVGISYHALEETYHKTIGIEPEALQETSLQDVDAQQQADPQNIEEQQSATNAELDVLSALPGAIPVESETADVQDETSQDPESQVDTEGDAGEDAGKQLISVLESGAAAITLAWADNTTPSTGMVYFAAPADWISNGYTVKVWTQANQSDTNGTLTVMTDTKASYDGMKVYALEVTSAIKPYAGLYTLLFQSFNAEDKYNTELEPFRKQWTDESVFLNKLYNSATKTWVAYTPFDPNDHTSFKGKTMYFENKTEQALDKVKAVFYEKNNGELQQVDSVEMTGNAGNKANGYSVTIPDAPCSYVRFIDASSGNVLGDPYSNFYGQGVGEDGVESVLFAEGSTDCYKYAGTAEDSTWGVLGSRTVYFDATYSKLSYKGSDGVASAYSIPAEDGTFKYYISGDGKEAIEGDMTLVSSHSENGHTWKDVYRAELPEGYTNIAFFGFDPSGATNFGEHGESTNTLTIPTDLVNPCFYADAGDTVVYDSGQRDGYWDEVYTIRNAEAKKSDKDVVDVAKDTFTRASDTLYVNSTFYDYYTDYELNGNNRDNYPGVNGTSYRNWVTYREFDQALSDYYQANTSSIPIYVGHFQPSYSDWGYRFSGIASTLNLYGYDDNYNNFFSTNNSALDINGTNNNDYARIAKGLVKDTLADGNLVATKEGSILPLFNEVFLLGNNSKNAVIGDVYHNVAFPFKQEDLDNNGVKYWVFDSSKTTLLMRQDSATGEYHLQDPGKLYENCTNLNSSSAPQDKHGFFPFNEGSASKSANTYNYGFGAKLEFNFRLTEDGKVTDKNGNKVPIEFNFSGDDDVWVFIDGKLALDVGGAHSPATGKLDFSTLTATVSDVKASAGDGSPTKETKFELNGKKTAEHTLTMFYMERGMWESNMKVTFNFPDENQLQVEKQVDTTGVNSLFSDLFKDTSIFNFSIKNLATHYGERKVTSDAAKPLRIAEQSYNVAPIHKDNIFAKVDSGDSNLTGSVHWYAKEDDADSSYRDQRYGELTLNSTVDISKMAYLEIKFYYDYMDTPSLSNMYLQFVDSSGKIGGNLGTDTLSGRTYGAVSMKSKEWVTVKLDLSKMSWSGFDKTKLSQIRFGYNYPRNFYLKDFVFRPTVEISEPTGFVTKQYEIPDYDSARSGKLEIPEGATYTSTSTKRDARVIGDDGEFVLEDHETITFKDQFRRGSYISLKEEVDSDLFDTTWTMYENGQAVAGMGTGTTVTNASSIPSMTNHTGTAIDDGRTEAKLTGNDADGQKQDNAYNGTKPTESTFVFRSYADPDNTTTATKLKAVFYNKVKTGTLKIIKTAAYGEQLSGEYKFRVTFSNVGDLGLEDKPITQEYTIKLNGDGQPGSCEITGIPVGTFLKVEEISTDDGSTLDSIMIDGIEQPKGTTAAKGYIKSSGTTVETTFRNTKKPVVNISVEKLWKNADRSDYKGNLPEKIYVQLQRRPSGTDTWAPADRNANAYTELVGNMYTGKWLTSFTGLDKYVDYKQEPKIDWQYRVVEVSVGKDGAVTPIKSGNTIQFSEGRFAVTYKNEERINFTDKNAGEEIITNTYQLPKTRIQILKIQAGTSGSDVVKLAEAVFRLEKMTADGSNVDSNFVARKATTSDEPNLGLAAFDNLEDGIYQITEIQAPEEYSLLASPIKVVLNRKGNSILVDNQEVSDMLHDDTITIQVADQKKFNLPATGSWSRLILGFSGGILIGLAVIIYLLQKRRKEGKAS</sequence>
<organism evidence="5 6">
    <name type="scientific">Blautia ammoniilytica</name>
    <dbReference type="NCBI Taxonomy" id="2981782"/>
    <lineage>
        <taxon>Bacteria</taxon>
        <taxon>Bacillati</taxon>
        <taxon>Bacillota</taxon>
        <taxon>Clostridia</taxon>
        <taxon>Lachnospirales</taxon>
        <taxon>Lachnospiraceae</taxon>
        <taxon>Blautia</taxon>
    </lineage>
</organism>
<dbReference type="RefSeq" id="WP_158421128.1">
    <property type="nucleotide sequence ID" value="NZ_JAOQJL010000010.1"/>
</dbReference>
<evidence type="ECO:0000256" key="1">
    <source>
        <dbReference type="SAM" id="MobiDB-lite"/>
    </source>
</evidence>
<gene>
    <name evidence="5" type="ORF">OCV61_06460</name>
</gene>
<feature type="region of interest" description="Disordered" evidence="1">
    <location>
        <begin position="554"/>
        <end position="578"/>
    </location>
</feature>
<comment type="caution">
    <text evidence="5">The sequence shown here is derived from an EMBL/GenBank/DDBJ whole genome shotgun (WGS) entry which is preliminary data.</text>
</comment>
<feature type="region of interest" description="Disordered" evidence="1">
    <location>
        <begin position="356"/>
        <end position="386"/>
    </location>
</feature>
<keyword evidence="2" id="KW-1133">Transmembrane helix</keyword>
<feature type="region of interest" description="Disordered" evidence="1">
    <location>
        <begin position="56"/>
        <end position="76"/>
    </location>
</feature>
<feature type="transmembrane region" description="Helical" evidence="2">
    <location>
        <begin position="2162"/>
        <end position="2184"/>
    </location>
</feature>
<evidence type="ECO:0000259" key="4">
    <source>
        <dbReference type="PROSITE" id="PS51820"/>
    </source>
</evidence>
<feature type="region of interest" description="Disordered" evidence="1">
    <location>
        <begin position="304"/>
        <end position="339"/>
    </location>
</feature>
<keyword evidence="3" id="KW-0732">Signal</keyword>
<dbReference type="EMBL" id="JAOQJL010000010">
    <property type="protein sequence ID" value="MCU6765055.1"/>
    <property type="molecule type" value="Genomic_DNA"/>
</dbReference>
<feature type="compositionally biased region" description="Acidic residues" evidence="1">
    <location>
        <begin position="555"/>
        <end position="578"/>
    </location>
</feature>
<dbReference type="Gene3D" id="2.60.40.10">
    <property type="entry name" value="Immunoglobulins"/>
    <property type="match status" value="1"/>
</dbReference>
<feature type="signal peptide" evidence="3">
    <location>
        <begin position="1"/>
        <end position="26"/>
    </location>
</feature>
<evidence type="ECO:0000313" key="5">
    <source>
        <dbReference type="EMBL" id="MCU6765055.1"/>
    </source>
</evidence>
<keyword evidence="2" id="KW-0812">Transmembrane</keyword>
<dbReference type="InterPro" id="IPR011874">
    <property type="entry name" value="Fibro_Slime"/>
</dbReference>
<dbReference type="Proteomes" id="UP001652409">
    <property type="component" value="Unassembled WGS sequence"/>
</dbReference>
<feature type="chain" id="PRO_5045446682" evidence="3">
    <location>
        <begin position="27"/>
        <end position="2194"/>
    </location>
</feature>
<feature type="compositionally biased region" description="Acidic residues" evidence="1">
    <location>
        <begin position="356"/>
        <end position="379"/>
    </location>
</feature>
<reference evidence="5 6" key="1">
    <citation type="journal article" date="2021" name="ISME Commun">
        <title>Automated analysis of genomic sequences facilitates high-throughput and comprehensive description of bacteria.</title>
        <authorList>
            <person name="Hitch T.C.A."/>
        </authorList>
    </citation>
    <scope>NUCLEOTIDE SEQUENCE [LARGE SCALE GENOMIC DNA]</scope>
    <source>
        <strain evidence="5 6">Sanger_23</strain>
    </source>
</reference>